<sequence>MAFSFAPNCIGKYGEWSAWGACSESCQSNLNVFPSQTQTRQCLGASLNSGCPGKSSQTQTAILECFISAWEAWGPCSASCQLSFNSPTQTRNRQCFGATFNGNCNGAVLTDTLNCNQQVSCPGYLTDWTSWSICLATCQQTDDQYNFSYRSRKCVGASFTGNCGGALLTDQTPCTNNVPCPGYLTDWTSWSICLATCQQTDDQYNFSYRSRKCVGASFTGNCGGALLTDQTPCTNNVPCPVSRTWSHWYTSSANSRVNVIQSSLVYLVVLVVLCIHLFSDLFKLI</sequence>
<keyword evidence="1" id="KW-0677">Repeat</keyword>
<organism evidence="4 5">
    <name type="scientific">Hydra vulgaris</name>
    <name type="common">Hydra</name>
    <name type="synonym">Hydra attenuata</name>
    <dbReference type="NCBI Taxonomy" id="6087"/>
    <lineage>
        <taxon>Eukaryota</taxon>
        <taxon>Metazoa</taxon>
        <taxon>Cnidaria</taxon>
        <taxon>Hydrozoa</taxon>
        <taxon>Hydroidolina</taxon>
        <taxon>Anthoathecata</taxon>
        <taxon>Aplanulata</taxon>
        <taxon>Hydridae</taxon>
        <taxon>Hydra</taxon>
    </lineage>
</organism>
<evidence type="ECO:0000313" key="5">
    <source>
        <dbReference type="RefSeq" id="XP_065664528.1"/>
    </source>
</evidence>
<proteinExistence type="predicted"/>
<dbReference type="InterPro" id="IPR000884">
    <property type="entry name" value="TSP1_rpt"/>
</dbReference>
<keyword evidence="4" id="KW-1185">Reference proteome</keyword>
<dbReference type="RefSeq" id="XP_065664528.1">
    <property type="nucleotide sequence ID" value="XM_065808456.1"/>
</dbReference>
<dbReference type="Gene3D" id="2.20.100.10">
    <property type="entry name" value="Thrombospondin type-1 (TSP1) repeat"/>
    <property type="match status" value="4"/>
</dbReference>
<evidence type="ECO:0000256" key="2">
    <source>
        <dbReference type="ARBA" id="ARBA00023157"/>
    </source>
</evidence>
<keyword evidence="3" id="KW-1133">Transmembrane helix</keyword>
<name>A0ABM4CRM4_HYDVU</name>
<dbReference type="Proteomes" id="UP001652625">
    <property type="component" value="Chromosome 10"/>
</dbReference>
<keyword evidence="2" id="KW-1015">Disulfide bond</keyword>
<dbReference type="PANTHER" id="PTHR22906">
    <property type="entry name" value="PROPERDIN"/>
    <property type="match status" value="1"/>
</dbReference>
<dbReference type="SMART" id="SM00209">
    <property type="entry name" value="TSP1"/>
    <property type="match status" value="4"/>
</dbReference>
<evidence type="ECO:0000256" key="1">
    <source>
        <dbReference type="ARBA" id="ARBA00022737"/>
    </source>
</evidence>
<dbReference type="PANTHER" id="PTHR22906:SF21">
    <property type="entry name" value="SEMA DOMAIN-CONTAINING PROTEIN"/>
    <property type="match status" value="1"/>
</dbReference>
<evidence type="ECO:0000256" key="3">
    <source>
        <dbReference type="SAM" id="Phobius"/>
    </source>
</evidence>
<keyword evidence="3" id="KW-0812">Transmembrane</keyword>
<gene>
    <name evidence="5" type="primary">LOC136086176</name>
</gene>
<reference evidence="5" key="1">
    <citation type="submission" date="2025-08" db="UniProtKB">
        <authorList>
            <consortium name="RefSeq"/>
        </authorList>
    </citation>
    <scope>IDENTIFICATION</scope>
</reference>
<keyword evidence="3" id="KW-0472">Membrane</keyword>
<dbReference type="InterPro" id="IPR052065">
    <property type="entry name" value="Compl_asym_regulator"/>
</dbReference>
<evidence type="ECO:0000313" key="4">
    <source>
        <dbReference type="Proteomes" id="UP001652625"/>
    </source>
</evidence>
<accession>A0ABM4CRM4</accession>
<dbReference type="InterPro" id="IPR036383">
    <property type="entry name" value="TSP1_rpt_sf"/>
</dbReference>
<dbReference type="PROSITE" id="PS50092">
    <property type="entry name" value="TSP1"/>
    <property type="match status" value="3"/>
</dbReference>
<feature type="transmembrane region" description="Helical" evidence="3">
    <location>
        <begin position="264"/>
        <end position="282"/>
    </location>
</feature>
<dbReference type="GeneID" id="136086176"/>
<protein>
    <submittedName>
        <fullName evidence="5">Adhesion G protein-coupled receptor B1-like</fullName>
    </submittedName>
</protein>
<dbReference type="SUPFAM" id="SSF82895">
    <property type="entry name" value="TSP-1 type 1 repeat"/>
    <property type="match status" value="1"/>
</dbReference>